<name>A0A0M9A384_9HYME</name>
<dbReference type="Proteomes" id="UP000053105">
    <property type="component" value="Unassembled WGS sequence"/>
</dbReference>
<dbReference type="AlphaFoldDB" id="A0A0M9A384"/>
<gene>
    <name evidence="1" type="ORF">WN51_11701</name>
</gene>
<proteinExistence type="predicted"/>
<dbReference type="EMBL" id="KQ435750">
    <property type="protein sequence ID" value="KOX76370.1"/>
    <property type="molecule type" value="Genomic_DNA"/>
</dbReference>
<keyword evidence="2" id="KW-1185">Reference proteome</keyword>
<organism evidence="1 2">
    <name type="scientific">Melipona quadrifasciata</name>
    <dbReference type="NCBI Taxonomy" id="166423"/>
    <lineage>
        <taxon>Eukaryota</taxon>
        <taxon>Metazoa</taxon>
        <taxon>Ecdysozoa</taxon>
        <taxon>Arthropoda</taxon>
        <taxon>Hexapoda</taxon>
        <taxon>Insecta</taxon>
        <taxon>Pterygota</taxon>
        <taxon>Neoptera</taxon>
        <taxon>Endopterygota</taxon>
        <taxon>Hymenoptera</taxon>
        <taxon>Apocrita</taxon>
        <taxon>Aculeata</taxon>
        <taxon>Apoidea</taxon>
        <taxon>Anthophila</taxon>
        <taxon>Apidae</taxon>
        <taxon>Melipona</taxon>
    </lineage>
</organism>
<protein>
    <submittedName>
        <fullName evidence="1">Uncharacterized protein</fullName>
    </submittedName>
</protein>
<reference evidence="1 2" key="1">
    <citation type="submission" date="2015-07" db="EMBL/GenBank/DDBJ databases">
        <title>The genome of Melipona quadrifasciata.</title>
        <authorList>
            <person name="Pan H."/>
            <person name="Kapheim K."/>
        </authorList>
    </citation>
    <scope>NUCLEOTIDE SEQUENCE [LARGE SCALE GENOMIC DNA]</scope>
    <source>
        <strain evidence="1">0111107301</strain>
        <tissue evidence="1">Whole body</tissue>
    </source>
</reference>
<evidence type="ECO:0000313" key="1">
    <source>
        <dbReference type="EMBL" id="KOX76370.1"/>
    </source>
</evidence>
<evidence type="ECO:0000313" key="2">
    <source>
        <dbReference type="Proteomes" id="UP000053105"/>
    </source>
</evidence>
<accession>A0A0M9A384</accession>
<sequence>MMIFGLGGFREKEYTIDHASFPRLGVEHKRSAHSRARNLSWMNERSTLMYKIELNICDR</sequence>